<dbReference type="EMBL" id="FNBW01000013">
    <property type="protein sequence ID" value="SDG26340.1"/>
    <property type="molecule type" value="Genomic_DNA"/>
</dbReference>
<organism evidence="4 5">
    <name type="scientific">Thalassobaculum litoreum DSM 18839</name>
    <dbReference type="NCBI Taxonomy" id="1123362"/>
    <lineage>
        <taxon>Bacteria</taxon>
        <taxon>Pseudomonadati</taxon>
        <taxon>Pseudomonadota</taxon>
        <taxon>Alphaproteobacteria</taxon>
        <taxon>Rhodospirillales</taxon>
        <taxon>Thalassobaculaceae</taxon>
        <taxon>Thalassobaculum</taxon>
    </lineage>
</organism>
<keyword evidence="5" id="KW-1185">Reference proteome</keyword>
<accession>A0A8G2BN61</accession>
<evidence type="ECO:0000313" key="5">
    <source>
        <dbReference type="Proteomes" id="UP000198615"/>
    </source>
</evidence>
<gene>
    <name evidence="4" type="ORF">SAMN05660686_03825</name>
</gene>
<dbReference type="AlphaFoldDB" id="A0A8G2BN61"/>
<keyword evidence="2" id="KW-0175">Coiled coil</keyword>
<dbReference type="PANTHER" id="PTHR30204:SF58">
    <property type="entry name" value="HTH-TYPE TRANSCRIPTIONAL REGULATOR YFMP"/>
    <property type="match status" value="1"/>
</dbReference>
<dbReference type="Gene3D" id="1.10.1660.10">
    <property type="match status" value="1"/>
</dbReference>
<keyword evidence="1 4" id="KW-0238">DNA-binding</keyword>
<dbReference type="RefSeq" id="WP_093152849.1">
    <property type="nucleotide sequence ID" value="NZ_FNBW01000013.1"/>
</dbReference>
<dbReference type="Proteomes" id="UP000198615">
    <property type="component" value="Unassembled WGS sequence"/>
</dbReference>
<dbReference type="InterPro" id="IPR047057">
    <property type="entry name" value="MerR_fam"/>
</dbReference>
<dbReference type="InterPro" id="IPR009061">
    <property type="entry name" value="DNA-bd_dom_put_sf"/>
</dbReference>
<dbReference type="GO" id="GO:0003700">
    <property type="term" value="F:DNA-binding transcription factor activity"/>
    <property type="evidence" value="ECO:0007669"/>
    <property type="project" value="InterPro"/>
</dbReference>
<dbReference type="InterPro" id="IPR000551">
    <property type="entry name" value="MerR-type_HTH_dom"/>
</dbReference>
<dbReference type="SUPFAM" id="SSF46955">
    <property type="entry name" value="Putative DNA-binding domain"/>
    <property type="match status" value="1"/>
</dbReference>
<dbReference type="PANTHER" id="PTHR30204">
    <property type="entry name" value="REDOX-CYCLING DRUG-SENSING TRANSCRIPTIONAL ACTIVATOR SOXR"/>
    <property type="match status" value="1"/>
</dbReference>
<evidence type="ECO:0000256" key="2">
    <source>
        <dbReference type="SAM" id="Coils"/>
    </source>
</evidence>
<feature type="coiled-coil region" evidence="2">
    <location>
        <begin position="79"/>
        <end position="116"/>
    </location>
</feature>
<sequence length="126" mass="14517">MADRYTMTQLVRELGLTSRAIRFYEQQGLIFPGRNGRSRVFSGSDRTRLILIQRGRGLGFSIAEIREILDLYDPTEGERAQLVHLLRKIRDRRAQLEAQRRDIEAIEAELAVLENTCLDRLSEDAA</sequence>
<feature type="domain" description="HTH merR-type" evidence="3">
    <location>
        <begin position="4"/>
        <end position="71"/>
    </location>
</feature>
<comment type="caution">
    <text evidence="4">The sequence shown here is derived from an EMBL/GenBank/DDBJ whole genome shotgun (WGS) entry which is preliminary data.</text>
</comment>
<evidence type="ECO:0000256" key="1">
    <source>
        <dbReference type="ARBA" id="ARBA00023125"/>
    </source>
</evidence>
<name>A0A8G2BN61_9PROT</name>
<evidence type="ECO:0000313" key="4">
    <source>
        <dbReference type="EMBL" id="SDG26340.1"/>
    </source>
</evidence>
<protein>
    <submittedName>
        <fullName evidence="4">DNA-binding transcriptional regulator, MerR family</fullName>
    </submittedName>
</protein>
<evidence type="ECO:0000259" key="3">
    <source>
        <dbReference type="PROSITE" id="PS50937"/>
    </source>
</evidence>
<dbReference type="PROSITE" id="PS50937">
    <property type="entry name" value="HTH_MERR_2"/>
    <property type="match status" value="1"/>
</dbReference>
<dbReference type="Pfam" id="PF13411">
    <property type="entry name" value="MerR_1"/>
    <property type="match status" value="1"/>
</dbReference>
<dbReference type="OrthoDB" id="9803659at2"/>
<reference evidence="4 5" key="1">
    <citation type="submission" date="2016-10" db="EMBL/GenBank/DDBJ databases">
        <authorList>
            <person name="Varghese N."/>
            <person name="Submissions S."/>
        </authorList>
    </citation>
    <scope>NUCLEOTIDE SEQUENCE [LARGE SCALE GENOMIC DNA]</scope>
    <source>
        <strain evidence="4 5">DSM 18839</strain>
    </source>
</reference>
<dbReference type="SMART" id="SM00422">
    <property type="entry name" value="HTH_MERR"/>
    <property type="match status" value="1"/>
</dbReference>
<proteinExistence type="predicted"/>
<dbReference type="GO" id="GO:0003677">
    <property type="term" value="F:DNA binding"/>
    <property type="evidence" value="ECO:0007669"/>
    <property type="project" value="UniProtKB-KW"/>
</dbReference>
<dbReference type="CDD" id="cd04776">
    <property type="entry name" value="HTH_GnyR"/>
    <property type="match status" value="1"/>
</dbReference>